<sequence>MVVIAAFKDGWTALLDNPGLLAAGFAAAGSQLATAMELIGSVGLAAARSIVWCVVPPVPVRAGWAPRCSPRGSSGRDAVSRLGPRRGETILPPPSLVGPPAILLTIGETVTRPLGGE</sequence>
<feature type="region of interest" description="Disordered" evidence="1">
    <location>
        <begin position="65"/>
        <end position="96"/>
    </location>
</feature>
<dbReference type="AlphaFoldDB" id="M0L1M0"/>
<name>M0L1M0_9EURY</name>
<dbReference type="EMBL" id="AOMA01000201">
    <property type="protein sequence ID" value="EMA27446.1"/>
    <property type="molecule type" value="Genomic_DNA"/>
</dbReference>
<dbReference type="Proteomes" id="UP000011607">
    <property type="component" value="Unassembled WGS sequence"/>
</dbReference>
<dbReference type="OrthoDB" id="241125at2157"/>
<evidence type="ECO:0000313" key="3">
    <source>
        <dbReference type="Proteomes" id="UP000011607"/>
    </source>
</evidence>
<keyword evidence="3" id="KW-1185">Reference proteome</keyword>
<dbReference type="STRING" id="1227454.C446_17706"/>
<accession>M0L1M0</accession>
<evidence type="ECO:0000313" key="2">
    <source>
        <dbReference type="EMBL" id="EMA27446.1"/>
    </source>
</evidence>
<reference evidence="2 3" key="1">
    <citation type="journal article" date="2014" name="PLoS Genet.">
        <title>Phylogenetically driven sequencing of extremely halophilic archaea reveals strategies for static and dynamic osmo-response.</title>
        <authorList>
            <person name="Becker E.A."/>
            <person name="Seitzer P.M."/>
            <person name="Tritt A."/>
            <person name="Larsen D."/>
            <person name="Krusor M."/>
            <person name="Yao A.I."/>
            <person name="Wu D."/>
            <person name="Madern D."/>
            <person name="Eisen J.A."/>
            <person name="Darling A.E."/>
            <person name="Facciotti M.T."/>
        </authorList>
    </citation>
    <scope>NUCLEOTIDE SEQUENCE [LARGE SCALE GENOMIC DNA]</scope>
    <source>
        <strain evidence="2 3">JCM 10879</strain>
    </source>
</reference>
<dbReference type="RefSeq" id="WP_006674422.1">
    <property type="nucleotide sequence ID" value="NZ_AOMA01000201.1"/>
</dbReference>
<comment type="caution">
    <text evidence="2">The sequence shown here is derived from an EMBL/GenBank/DDBJ whole genome shotgun (WGS) entry which is preliminary data.</text>
</comment>
<protein>
    <submittedName>
        <fullName evidence="2">Uncharacterized protein</fullName>
    </submittedName>
</protein>
<evidence type="ECO:0000256" key="1">
    <source>
        <dbReference type="SAM" id="MobiDB-lite"/>
    </source>
</evidence>
<proteinExistence type="predicted"/>
<gene>
    <name evidence="2" type="ORF">C446_17706</name>
</gene>
<organism evidence="2 3">
    <name type="scientific">Halobiforma nitratireducens JCM 10879</name>
    <dbReference type="NCBI Taxonomy" id="1227454"/>
    <lineage>
        <taxon>Archaea</taxon>
        <taxon>Methanobacteriati</taxon>
        <taxon>Methanobacteriota</taxon>
        <taxon>Stenosarchaea group</taxon>
        <taxon>Halobacteria</taxon>
        <taxon>Halobacteriales</taxon>
        <taxon>Natrialbaceae</taxon>
        <taxon>Halobiforma</taxon>
    </lineage>
</organism>